<dbReference type="InterPro" id="IPR036884">
    <property type="entry name" value="2Fe-2S-bd_dom_sf"/>
</dbReference>
<name>A0A6G0VYT6_APHCR</name>
<accession>A0A6G0VYT6</accession>
<evidence type="ECO:0000313" key="2">
    <source>
        <dbReference type="Proteomes" id="UP000478052"/>
    </source>
</evidence>
<comment type="caution">
    <text evidence="1">The sequence shown here is derived from an EMBL/GenBank/DDBJ whole genome shotgun (WGS) entry which is preliminary data.</text>
</comment>
<dbReference type="OrthoDB" id="445826at2759"/>
<dbReference type="SUPFAM" id="SSF47741">
    <property type="entry name" value="CO dehydrogenase ISP C-domain like"/>
    <property type="match status" value="1"/>
</dbReference>
<sequence length="99" mass="11843">MVQYFLLKANPSMKYSLNDCLNQNICKCQTFVNIVKICKYLGRYLPIEMCHNLKWNAHIKYITNKLRRLMYAFKNLTDILELKTIRVLYQALIESIISY</sequence>
<dbReference type="AlphaFoldDB" id="A0A6G0VYT6"/>
<evidence type="ECO:0000313" key="1">
    <source>
        <dbReference type="EMBL" id="KAF0713712.1"/>
    </source>
</evidence>
<protein>
    <submittedName>
        <fullName evidence="1">Neuroblastoma-amplified sequence-like</fullName>
    </submittedName>
</protein>
<dbReference type="Proteomes" id="UP000478052">
    <property type="component" value="Unassembled WGS sequence"/>
</dbReference>
<reference evidence="1 2" key="1">
    <citation type="submission" date="2019-08" db="EMBL/GenBank/DDBJ databases">
        <title>Whole genome of Aphis craccivora.</title>
        <authorList>
            <person name="Voronova N.V."/>
            <person name="Shulinski R.S."/>
            <person name="Bandarenka Y.V."/>
            <person name="Zhorov D.G."/>
            <person name="Warner D."/>
        </authorList>
    </citation>
    <scope>NUCLEOTIDE SEQUENCE [LARGE SCALE GENOMIC DNA]</scope>
    <source>
        <strain evidence="1">180601</strain>
        <tissue evidence="1">Whole Body</tissue>
    </source>
</reference>
<feature type="non-terminal residue" evidence="1">
    <location>
        <position position="99"/>
    </location>
</feature>
<gene>
    <name evidence="1" type="ORF">FWK35_00029661</name>
</gene>
<proteinExistence type="predicted"/>
<dbReference type="EMBL" id="VUJU01010586">
    <property type="protein sequence ID" value="KAF0713712.1"/>
    <property type="molecule type" value="Genomic_DNA"/>
</dbReference>
<keyword evidence="2" id="KW-1185">Reference proteome</keyword>
<organism evidence="1 2">
    <name type="scientific">Aphis craccivora</name>
    <name type="common">Cowpea aphid</name>
    <dbReference type="NCBI Taxonomy" id="307492"/>
    <lineage>
        <taxon>Eukaryota</taxon>
        <taxon>Metazoa</taxon>
        <taxon>Ecdysozoa</taxon>
        <taxon>Arthropoda</taxon>
        <taxon>Hexapoda</taxon>
        <taxon>Insecta</taxon>
        <taxon>Pterygota</taxon>
        <taxon>Neoptera</taxon>
        <taxon>Paraneoptera</taxon>
        <taxon>Hemiptera</taxon>
        <taxon>Sternorrhyncha</taxon>
        <taxon>Aphidomorpha</taxon>
        <taxon>Aphidoidea</taxon>
        <taxon>Aphididae</taxon>
        <taxon>Aphidini</taxon>
        <taxon>Aphis</taxon>
        <taxon>Aphis</taxon>
    </lineage>
</organism>